<keyword evidence="3" id="KW-1185">Reference proteome</keyword>
<sequence length="166" mass="19295">MGRKREQEKQQETKQEKKRGRSGKRDWSRKRGQKKVEREEKVKSVEDVNRKWFVKGRSKSVELLYQTKSNLLEAHNPLFIKTKTCIKARLPPQQDSSDPLFLRQITCQSTGILSPLNSPLQTPEFITRQFLFEIKALKASTGLNTISKKKENVMRPKLKTVQGSIQ</sequence>
<dbReference type="AlphaFoldDB" id="A0AAD1URM2"/>
<evidence type="ECO:0000313" key="3">
    <source>
        <dbReference type="Proteomes" id="UP001295684"/>
    </source>
</evidence>
<evidence type="ECO:0000313" key="2">
    <source>
        <dbReference type="EMBL" id="CAI2372020.1"/>
    </source>
</evidence>
<reference evidence="2" key="1">
    <citation type="submission" date="2023-07" db="EMBL/GenBank/DDBJ databases">
        <authorList>
            <consortium name="AG Swart"/>
            <person name="Singh M."/>
            <person name="Singh A."/>
            <person name="Seah K."/>
            <person name="Emmerich C."/>
        </authorList>
    </citation>
    <scope>NUCLEOTIDE SEQUENCE</scope>
    <source>
        <strain evidence="2">DP1</strain>
    </source>
</reference>
<dbReference type="Proteomes" id="UP001295684">
    <property type="component" value="Unassembled WGS sequence"/>
</dbReference>
<evidence type="ECO:0000256" key="1">
    <source>
        <dbReference type="SAM" id="MobiDB-lite"/>
    </source>
</evidence>
<gene>
    <name evidence="2" type="ORF">ECRASSUSDP1_LOCUS13347</name>
</gene>
<organism evidence="2 3">
    <name type="scientific">Euplotes crassus</name>
    <dbReference type="NCBI Taxonomy" id="5936"/>
    <lineage>
        <taxon>Eukaryota</taxon>
        <taxon>Sar</taxon>
        <taxon>Alveolata</taxon>
        <taxon>Ciliophora</taxon>
        <taxon>Intramacronucleata</taxon>
        <taxon>Spirotrichea</taxon>
        <taxon>Hypotrichia</taxon>
        <taxon>Euplotida</taxon>
        <taxon>Euplotidae</taxon>
        <taxon>Moneuplotes</taxon>
    </lineage>
</organism>
<name>A0AAD1URM2_EUPCR</name>
<protein>
    <submittedName>
        <fullName evidence="2">Uncharacterized protein</fullName>
    </submittedName>
</protein>
<comment type="caution">
    <text evidence="2">The sequence shown here is derived from an EMBL/GenBank/DDBJ whole genome shotgun (WGS) entry which is preliminary data.</text>
</comment>
<proteinExistence type="predicted"/>
<accession>A0AAD1URM2</accession>
<feature type="compositionally biased region" description="Basic residues" evidence="1">
    <location>
        <begin position="16"/>
        <end position="33"/>
    </location>
</feature>
<feature type="region of interest" description="Disordered" evidence="1">
    <location>
        <begin position="1"/>
        <end position="42"/>
    </location>
</feature>
<dbReference type="EMBL" id="CAMPGE010013282">
    <property type="protein sequence ID" value="CAI2372020.1"/>
    <property type="molecule type" value="Genomic_DNA"/>
</dbReference>
<feature type="compositionally biased region" description="Basic and acidic residues" evidence="1">
    <location>
        <begin position="1"/>
        <end position="15"/>
    </location>
</feature>